<protein>
    <submittedName>
        <fullName evidence="3">Uncharacterized protein</fullName>
    </submittedName>
</protein>
<feature type="region of interest" description="Disordered" evidence="2">
    <location>
        <begin position="33"/>
        <end position="60"/>
    </location>
</feature>
<evidence type="ECO:0000256" key="1">
    <source>
        <dbReference type="SAM" id="Coils"/>
    </source>
</evidence>
<feature type="coiled-coil region" evidence="1">
    <location>
        <begin position="5"/>
        <end position="32"/>
    </location>
</feature>
<feature type="compositionally biased region" description="Low complexity" evidence="2">
    <location>
        <begin position="33"/>
        <end position="56"/>
    </location>
</feature>
<feature type="compositionally biased region" description="Low complexity" evidence="2">
    <location>
        <begin position="198"/>
        <end position="212"/>
    </location>
</feature>
<dbReference type="EMBL" id="MCFL01000097">
    <property type="protein sequence ID" value="ORZ30204.1"/>
    <property type="molecule type" value="Genomic_DNA"/>
</dbReference>
<accession>A0A1Y2H889</accession>
<comment type="caution">
    <text evidence="3">The sequence shown here is derived from an EMBL/GenBank/DDBJ whole genome shotgun (WGS) entry which is preliminary data.</text>
</comment>
<feature type="region of interest" description="Disordered" evidence="2">
    <location>
        <begin position="159"/>
        <end position="265"/>
    </location>
</feature>
<reference evidence="3 4" key="1">
    <citation type="submission" date="2016-07" db="EMBL/GenBank/DDBJ databases">
        <title>Pervasive Adenine N6-methylation of Active Genes in Fungi.</title>
        <authorList>
            <consortium name="DOE Joint Genome Institute"/>
            <person name="Mondo S.J."/>
            <person name="Dannebaum R.O."/>
            <person name="Kuo R.C."/>
            <person name="Labutti K."/>
            <person name="Haridas S."/>
            <person name="Kuo A."/>
            <person name="Salamov A."/>
            <person name="Ahrendt S.R."/>
            <person name="Lipzen A."/>
            <person name="Sullivan W."/>
            <person name="Andreopoulos W.B."/>
            <person name="Clum A."/>
            <person name="Lindquist E."/>
            <person name="Daum C."/>
            <person name="Ramamoorthy G.K."/>
            <person name="Gryganskyi A."/>
            <person name="Culley D."/>
            <person name="Magnuson J.K."/>
            <person name="James T.Y."/>
            <person name="O'Malley M.A."/>
            <person name="Stajich J.E."/>
            <person name="Spatafora J.W."/>
            <person name="Visel A."/>
            <person name="Grigoriev I.V."/>
        </authorList>
    </citation>
    <scope>NUCLEOTIDE SEQUENCE [LARGE SCALE GENOMIC DNA]</scope>
    <source>
        <strain evidence="3 4">PL171</strain>
    </source>
</reference>
<keyword evidence="4" id="KW-1185">Reference proteome</keyword>
<evidence type="ECO:0000313" key="4">
    <source>
        <dbReference type="Proteomes" id="UP000193411"/>
    </source>
</evidence>
<evidence type="ECO:0000313" key="3">
    <source>
        <dbReference type="EMBL" id="ORZ30204.1"/>
    </source>
</evidence>
<proteinExistence type="predicted"/>
<dbReference type="AlphaFoldDB" id="A0A1Y2H889"/>
<organism evidence="3 4">
    <name type="scientific">Catenaria anguillulae PL171</name>
    <dbReference type="NCBI Taxonomy" id="765915"/>
    <lineage>
        <taxon>Eukaryota</taxon>
        <taxon>Fungi</taxon>
        <taxon>Fungi incertae sedis</taxon>
        <taxon>Blastocladiomycota</taxon>
        <taxon>Blastocladiomycetes</taxon>
        <taxon>Blastocladiales</taxon>
        <taxon>Catenariaceae</taxon>
        <taxon>Catenaria</taxon>
    </lineage>
</organism>
<feature type="compositionally biased region" description="Polar residues" evidence="2">
    <location>
        <begin position="225"/>
        <end position="234"/>
    </location>
</feature>
<gene>
    <name evidence="3" type="ORF">BCR44DRAFT_206759</name>
</gene>
<keyword evidence="1" id="KW-0175">Coiled coil</keyword>
<evidence type="ECO:0000256" key="2">
    <source>
        <dbReference type="SAM" id="MobiDB-lite"/>
    </source>
</evidence>
<sequence>MESNHKAQERKISEMEVQLEELKYRLRAAENRAALSTSGSGLPSASSLLSSGSTTTDNVSGTLFTELSQPTSNTIAASPLPFRRLSGAQQRQLNAKLAAATSAVTLRHLASPSTRPSWPASAGAHIPAVAPAAAPSVASPPPMAKPAVQALSSAVPTLTMEQLDSVRPRRRRWLGSKTSGSGSLSTAGPVPIPPTPTPVSLAPDAAAAAAPPLGFPGSFEPDQPWTENTTSQQLPLPVSASAAAVKKNRGARRGKTQDDAQCTQQ</sequence>
<dbReference type="Proteomes" id="UP000193411">
    <property type="component" value="Unassembled WGS sequence"/>
</dbReference>
<feature type="compositionally biased region" description="Low complexity" evidence="2">
    <location>
        <begin position="175"/>
        <end position="189"/>
    </location>
</feature>
<name>A0A1Y2H889_9FUNG</name>